<reference evidence="2" key="1">
    <citation type="journal article" date="2021" name="bioRxiv">
        <title>Whole Genome Assembly and Annotation of Northern Wild Rice, Zizania palustris L., Supports a Whole Genome Duplication in the Zizania Genus.</title>
        <authorList>
            <person name="Haas M."/>
            <person name="Kono T."/>
            <person name="Macchietto M."/>
            <person name="Millas R."/>
            <person name="McGilp L."/>
            <person name="Shao M."/>
            <person name="Duquette J."/>
            <person name="Hirsch C.N."/>
            <person name="Kimball J."/>
        </authorList>
    </citation>
    <scope>NUCLEOTIDE SEQUENCE</scope>
    <source>
        <tissue evidence="2">Fresh leaf tissue</tissue>
    </source>
</reference>
<feature type="compositionally biased region" description="Polar residues" evidence="1">
    <location>
        <begin position="1"/>
        <end position="17"/>
    </location>
</feature>
<evidence type="ECO:0000313" key="2">
    <source>
        <dbReference type="EMBL" id="KAG8072657.1"/>
    </source>
</evidence>
<protein>
    <submittedName>
        <fullName evidence="2">Uncharacterized protein</fullName>
    </submittedName>
</protein>
<feature type="compositionally biased region" description="Basic residues" evidence="1">
    <location>
        <begin position="22"/>
        <end position="35"/>
    </location>
</feature>
<evidence type="ECO:0000256" key="1">
    <source>
        <dbReference type="SAM" id="MobiDB-lite"/>
    </source>
</evidence>
<name>A0A8J5SMR4_ZIZPA</name>
<organism evidence="2 3">
    <name type="scientific">Zizania palustris</name>
    <name type="common">Northern wild rice</name>
    <dbReference type="NCBI Taxonomy" id="103762"/>
    <lineage>
        <taxon>Eukaryota</taxon>
        <taxon>Viridiplantae</taxon>
        <taxon>Streptophyta</taxon>
        <taxon>Embryophyta</taxon>
        <taxon>Tracheophyta</taxon>
        <taxon>Spermatophyta</taxon>
        <taxon>Magnoliopsida</taxon>
        <taxon>Liliopsida</taxon>
        <taxon>Poales</taxon>
        <taxon>Poaceae</taxon>
        <taxon>BOP clade</taxon>
        <taxon>Oryzoideae</taxon>
        <taxon>Oryzeae</taxon>
        <taxon>Zizaniinae</taxon>
        <taxon>Zizania</taxon>
    </lineage>
</organism>
<reference evidence="2" key="2">
    <citation type="submission" date="2021-02" db="EMBL/GenBank/DDBJ databases">
        <authorList>
            <person name="Kimball J.A."/>
            <person name="Haas M.W."/>
            <person name="Macchietto M."/>
            <person name="Kono T."/>
            <person name="Duquette J."/>
            <person name="Shao M."/>
        </authorList>
    </citation>
    <scope>NUCLEOTIDE SEQUENCE</scope>
    <source>
        <tissue evidence="2">Fresh leaf tissue</tissue>
    </source>
</reference>
<dbReference type="EMBL" id="JAAALK010000283">
    <property type="protein sequence ID" value="KAG8072657.1"/>
    <property type="molecule type" value="Genomic_DNA"/>
</dbReference>
<evidence type="ECO:0000313" key="3">
    <source>
        <dbReference type="Proteomes" id="UP000729402"/>
    </source>
</evidence>
<feature type="region of interest" description="Disordered" evidence="1">
    <location>
        <begin position="1"/>
        <end position="58"/>
    </location>
</feature>
<keyword evidence="3" id="KW-1185">Reference proteome</keyword>
<sequence length="87" mass="10215">MNKTSFHIYHSTVSPPLSSKLPFHRRRRRRRRRRPPISSHSSASSKARHRARGLPSRALRLALRSRPCRNSGRALSIGRDSYVMHFW</sequence>
<feature type="compositionally biased region" description="Low complexity" evidence="1">
    <location>
        <begin position="36"/>
        <end position="45"/>
    </location>
</feature>
<dbReference type="AlphaFoldDB" id="A0A8J5SMR4"/>
<comment type="caution">
    <text evidence="2">The sequence shown here is derived from an EMBL/GenBank/DDBJ whole genome shotgun (WGS) entry which is preliminary data.</text>
</comment>
<dbReference type="Proteomes" id="UP000729402">
    <property type="component" value="Unassembled WGS sequence"/>
</dbReference>
<gene>
    <name evidence="2" type="ORF">GUJ93_ZPchr0006g44107</name>
</gene>
<accession>A0A8J5SMR4</accession>
<proteinExistence type="predicted"/>